<reference evidence="1" key="1">
    <citation type="submission" date="2021-06" db="EMBL/GenBank/DDBJ databases">
        <authorList>
            <person name="Kallberg Y."/>
            <person name="Tangrot J."/>
            <person name="Rosling A."/>
        </authorList>
    </citation>
    <scope>NUCLEOTIDE SEQUENCE</scope>
    <source>
        <strain evidence="1">MA461A</strain>
    </source>
</reference>
<comment type="caution">
    <text evidence="1">The sequence shown here is derived from an EMBL/GenBank/DDBJ whole genome shotgun (WGS) entry which is preliminary data.</text>
</comment>
<gene>
    <name evidence="1" type="ORF">RPERSI_LOCUS34094</name>
</gene>
<name>A0ACA9SRQ9_9GLOM</name>
<feature type="non-terminal residue" evidence="1">
    <location>
        <position position="82"/>
    </location>
</feature>
<sequence>RILKWTYGVEIMEDFDIRNDPPNLREIKPKYISNGMRPLGTLKIALSQTPSSGRDRPIERPIEFGLTFGKMEIKAMARNKLT</sequence>
<feature type="non-terminal residue" evidence="1">
    <location>
        <position position="1"/>
    </location>
</feature>
<proteinExistence type="predicted"/>
<accession>A0ACA9SRQ9</accession>
<organism evidence="1 2">
    <name type="scientific">Racocetra persica</name>
    <dbReference type="NCBI Taxonomy" id="160502"/>
    <lineage>
        <taxon>Eukaryota</taxon>
        <taxon>Fungi</taxon>
        <taxon>Fungi incertae sedis</taxon>
        <taxon>Mucoromycota</taxon>
        <taxon>Glomeromycotina</taxon>
        <taxon>Glomeromycetes</taxon>
        <taxon>Diversisporales</taxon>
        <taxon>Gigasporaceae</taxon>
        <taxon>Racocetra</taxon>
    </lineage>
</organism>
<dbReference type="EMBL" id="CAJVQC010150737">
    <property type="protein sequence ID" value="CAG8846345.1"/>
    <property type="molecule type" value="Genomic_DNA"/>
</dbReference>
<dbReference type="Proteomes" id="UP000789920">
    <property type="component" value="Unassembled WGS sequence"/>
</dbReference>
<evidence type="ECO:0000313" key="2">
    <source>
        <dbReference type="Proteomes" id="UP000789920"/>
    </source>
</evidence>
<keyword evidence="2" id="KW-1185">Reference proteome</keyword>
<protein>
    <submittedName>
        <fullName evidence="1">30210_t:CDS:1</fullName>
    </submittedName>
</protein>
<evidence type="ECO:0000313" key="1">
    <source>
        <dbReference type="EMBL" id="CAG8846345.1"/>
    </source>
</evidence>